<evidence type="ECO:0000256" key="1">
    <source>
        <dbReference type="SAM" id="MobiDB-lite"/>
    </source>
</evidence>
<name>A0ABY2GTR1_9HYPO</name>
<dbReference type="Proteomes" id="UP001642720">
    <property type="component" value="Unassembled WGS sequence"/>
</dbReference>
<feature type="region of interest" description="Disordered" evidence="1">
    <location>
        <begin position="1"/>
        <end position="39"/>
    </location>
</feature>
<dbReference type="GeneID" id="300581031"/>
<accession>A0ABY2GTR1</accession>
<feature type="non-terminal residue" evidence="2">
    <location>
        <position position="1"/>
    </location>
</feature>
<comment type="caution">
    <text evidence="2">The sequence shown here is derived from an EMBL/GenBank/DDBJ whole genome shotgun (WGS) entry which is preliminary data.</text>
</comment>
<evidence type="ECO:0000313" key="2">
    <source>
        <dbReference type="EMBL" id="TFA98681.1"/>
    </source>
</evidence>
<sequence length="168" mass="18531">LGHHPQQEFSATIAVESRPSSSLRRPRWPAARQRLPASPPLATLEKRRGSLRRCLELAGVEGGGETSAAGHWLEASPGALGDAGSRVNAAPRSWKLRVALAWGRRRWADDGSCWSTVHGLHLSWNPSDVTNARHRDSRPPPDQPGTVLDDDLMRGNTLLHRHALICWR</sequence>
<protein>
    <submittedName>
        <fullName evidence="2">Uncharacterized protein</fullName>
    </submittedName>
</protein>
<keyword evidence="3" id="KW-1185">Reference proteome</keyword>
<evidence type="ECO:0000313" key="3">
    <source>
        <dbReference type="Proteomes" id="UP001642720"/>
    </source>
</evidence>
<dbReference type="RefSeq" id="XP_073554883.1">
    <property type="nucleotide sequence ID" value="XM_073706581.1"/>
</dbReference>
<organism evidence="2 3">
    <name type="scientific">Trichoderma ghanense</name>
    <dbReference type="NCBI Taxonomy" id="65468"/>
    <lineage>
        <taxon>Eukaryota</taxon>
        <taxon>Fungi</taxon>
        <taxon>Dikarya</taxon>
        <taxon>Ascomycota</taxon>
        <taxon>Pezizomycotina</taxon>
        <taxon>Sordariomycetes</taxon>
        <taxon>Hypocreomycetidae</taxon>
        <taxon>Hypocreales</taxon>
        <taxon>Hypocreaceae</taxon>
        <taxon>Trichoderma</taxon>
    </lineage>
</organism>
<reference evidence="2 3" key="1">
    <citation type="submission" date="2018-01" db="EMBL/GenBank/DDBJ databases">
        <title>Genome characterization of the sugarcane-associated fungus Trichoderma ghanense CCMA-1212 and their application in lignocelulose bioconversion.</title>
        <authorList>
            <person name="Steindorff A.S."/>
            <person name="Mendes T.D."/>
            <person name="Vilela E.S.D."/>
            <person name="Rodrigues D.S."/>
            <person name="Formighieri E.F."/>
            <person name="Melo I.S."/>
            <person name="Favaro L.C.L."/>
        </authorList>
    </citation>
    <scope>NUCLEOTIDE SEQUENCE [LARGE SCALE GENOMIC DNA]</scope>
    <source>
        <strain evidence="2 3">CCMA-1212</strain>
    </source>
</reference>
<proteinExistence type="predicted"/>
<gene>
    <name evidence="2" type="ORF">CCMA1212_009500</name>
</gene>
<dbReference type="EMBL" id="PPTA01000018">
    <property type="protein sequence ID" value="TFA98681.1"/>
    <property type="molecule type" value="Genomic_DNA"/>
</dbReference>